<feature type="transmembrane region" description="Helical" evidence="2">
    <location>
        <begin position="190"/>
        <end position="209"/>
    </location>
</feature>
<dbReference type="AlphaFoldDB" id="A0AAU8EPN4"/>
<evidence type="ECO:0008006" key="4">
    <source>
        <dbReference type="Google" id="ProtNLM"/>
    </source>
</evidence>
<feature type="region of interest" description="Disordered" evidence="1">
    <location>
        <begin position="596"/>
        <end position="620"/>
    </location>
</feature>
<dbReference type="GO" id="GO:0015209">
    <property type="term" value="F:cytosine transmembrane transporter activity"/>
    <property type="evidence" value="ECO:0007669"/>
    <property type="project" value="InterPro"/>
</dbReference>
<gene>
    <name evidence="3" type="ORF">ABRP34_19070</name>
</gene>
<feature type="transmembrane region" description="Helical" evidence="2">
    <location>
        <begin position="466"/>
        <end position="490"/>
    </location>
</feature>
<evidence type="ECO:0000256" key="2">
    <source>
        <dbReference type="SAM" id="Phobius"/>
    </source>
</evidence>
<keyword evidence="2" id="KW-0812">Transmembrane</keyword>
<dbReference type="PANTHER" id="PTHR30569">
    <property type="entry name" value="CYTOSINE TRANSPORTER CODB"/>
    <property type="match status" value="1"/>
</dbReference>
<dbReference type="EMBL" id="CP159279">
    <property type="protein sequence ID" value="XCH10884.1"/>
    <property type="molecule type" value="Genomic_DNA"/>
</dbReference>
<feature type="transmembrane region" description="Helical" evidence="2">
    <location>
        <begin position="255"/>
        <end position="275"/>
    </location>
</feature>
<feature type="transmembrane region" description="Helical" evidence="2">
    <location>
        <begin position="496"/>
        <end position="516"/>
    </location>
</feature>
<dbReference type="PANTHER" id="PTHR30569:SF0">
    <property type="entry name" value="CYTOSINE PERMEASE"/>
    <property type="match status" value="1"/>
</dbReference>
<evidence type="ECO:0000256" key="1">
    <source>
        <dbReference type="SAM" id="MobiDB-lite"/>
    </source>
</evidence>
<feature type="compositionally biased region" description="Low complexity" evidence="1">
    <location>
        <begin position="596"/>
        <end position="614"/>
    </location>
</feature>
<feature type="transmembrane region" description="Helical" evidence="2">
    <location>
        <begin position="150"/>
        <end position="170"/>
    </location>
</feature>
<organism evidence="3">
    <name type="scientific">Arthrobacter sp. K5</name>
    <dbReference type="NCBI Taxonomy" id="2839623"/>
    <lineage>
        <taxon>Bacteria</taxon>
        <taxon>Bacillati</taxon>
        <taxon>Actinomycetota</taxon>
        <taxon>Actinomycetes</taxon>
        <taxon>Micrococcales</taxon>
        <taxon>Micrococcaceae</taxon>
        <taxon>Arthrobacter</taxon>
    </lineage>
</organism>
<feature type="transmembrane region" description="Helical" evidence="2">
    <location>
        <begin position="296"/>
        <end position="327"/>
    </location>
</feature>
<feature type="transmembrane region" description="Helical" evidence="2">
    <location>
        <begin position="78"/>
        <end position="99"/>
    </location>
</feature>
<feature type="transmembrane region" description="Helical" evidence="2">
    <location>
        <begin position="425"/>
        <end position="445"/>
    </location>
</feature>
<feature type="transmembrane region" description="Helical" evidence="2">
    <location>
        <begin position="395"/>
        <end position="413"/>
    </location>
</feature>
<dbReference type="Gene3D" id="1.10.4160.10">
    <property type="entry name" value="Hydantoin permease"/>
    <property type="match status" value="1"/>
</dbReference>
<name>A0AAU8EPN4_9MICC</name>
<feature type="transmembrane region" description="Helical" evidence="2">
    <location>
        <begin position="105"/>
        <end position="130"/>
    </location>
</feature>
<reference evidence="3" key="1">
    <citation type="submission" date="2024-06" db="EMBL/GenBank/DDBJ databases">
        <title>Biodegradation of dimethachlon by Arthrobacter sp. K5: mechanistic insights and ecological implications.</title>
        <authorList>
            <person name="Hu S."/>
            <person name="Lu P."/>
        </authorList>
    </citation>
    <scope>NUCLEOTIDE SEQUENCE</scope>
    <source>
        <strain evidence="3">K5</strain>
    </source>
</reference>
<dbReference type="RefSeq" id="WP_353711350.1">
    <property type="nucleotide sequence ID" value="NZ_CP159279.1"/>
</dbReference>
<keyword evidence="2" id="KW-0472">Membrane</keyword>
<evidence type="ECO:0000313" key="3">
    <source>
        <dbReference type="EMBL" id="XCH10884.1"/>
    </source>
</evidence>
<sequence>MTNDLKDSELLDSPGGGAAVERAAVEGSGAGPETKRARAGGNPAGDKQAAGNADALSATKESLEDYTLRFAPRSYRKWSAGVVATSALGGIAYLADFSIGANIGIAYGTVNAILGIVVAAVIIFATGFPLAYYAARYNIDLDLITRGSGFGYYGSVVTNVIFATFTFIFFALEGSIMAQGLELGLGIPQWLGYAASTVIIIPLVIYGMNTLAKLQVWTTPLWLLLMVVPVGYLLVSHPGSIDDFFAYTGNSGGGGTNLASVMLAAGVCLSLMAQIAEQIDYLRFMPPKTADNKGAWWRAVILAGPGWVLFGAVKQIVGMFIAVYLIAKLDPAASATANEPVHQFLGVYEEMMPAWLAMSLAVVLVVISQIKINVTNAYSGSLAWTNSFTRVTKTYPGRMVFVAVNLLIALVLMEANMFDFLNTILGFYANCAMAWVVTVASDIAINKYLLKISPKTPEFRRGMLHAVNPVGFVSMLVSAGVSIAVFFGAFGSGIQPYSPIFAVGLALVLPPVLAVLTKGKYYLRRTDDGIDLPMFDADGNPSDAKLLCHVTGIEFERPDMVRSAQDGPDGEPQYVSSLALSTDKTGELVLPAQLPLPGQPLRPGQHLLPGQPLLPAKPRG</sequence>
<proteinExistence type="predicted"/>
<keyword evidence="2" id="KW-1133">Transmembrane helix</keyword>
<protein>
    <recommendedName>
        <fullName evidence="4">Purine-cytosine permease-like protein</fullName>
    </recommendedName>
</protein>
<accession>A0AAU8EPN4</accession>
<feature type="transmembrane region" description="Helical" evidence="2">
    <location>
        <begin position="354"/>
        <end position="374"/>
    </location>
</feature>
<dbReference type="GO" id="GO:0005886">
    <property type="term" value="C:plasma membrane"/>
    <property type="evidence" value="ECO:0007669"/>
    <property type="project" value="TreeGrafter"/>
</dbReference>
<feature type="transmembrane region" description="Helical" evidence="2">
    <location>
        <begin position="216"/>
        <end position="235"/>
    </location>
</feature>
<feature type="region of interest" description="Disordered" evidence="1">
    <location>
        <begin position="1"/>
        <end position="51"/>
    </location>
</feature>
<dbReference type="InterPro" id="IPR030191">
    <property type="entry name" value="CodB"/>
</dbReference>